<evidence type="ECO:0000313" key="5">
    <source>
        <dbReference type="EMBL" id="KAA8515656.1"/>
    </source>
</evidence>
<evidence type="ECO:0000256" key="1">
    <source>
        <dbReference type="ARBA" id="ARBA00022617"/>
    </source>
</evidence>
<dbReference type="PANTHER" id="PTHR46237">
    <property type="entry name" value="CYTOCHROME B5 REDUCTASE 4 FAMILY MEMBER"/>
    <property type="match status" value="1"/>
</dbReference>
<evidence type="ECO:0000256" key="3">
    <source>
        <dbReference type="ARBA" id="ARBA00023004"/>
    </source>
</evidence>
<dbReference type="GO" id="GO:0005737">
    <property type="term" value="C:cytoplasm"/>
    <property type="evidence" value="ECO:0007669"/>
    <property type="project" value="TreeGrafter"/>
</dbReference>
<evidence type="ECO:0000256" key="2">
    <source>
        <dbReference type="ARBA" id="ARBA00022723"/>
    </source>
</evidence>
<sequence>MGKRVNDNKGEGHATRPNLFKGIHMDPNGSDPKTPARKAAPWAKVPFEKRYSQMDWLKLTQTHPDLAGPLVLPHTFTFKTLFQTLDGPCAVFKVSGLKGQSNRRLISLNEVKTTNRRIHVDCS</sequence>
<accession>A0A5J4ZD42</accession>
<name>A0A5J4ZD42_9ASTE</name>
<dbReference type="Proteomes" id="UP000325577">
    <property type="component" value="Linkage Group LG9"/>
</dbReference>
<dbReference type="InterPro" id="IPR051872">
    <property type="entry name" value="Cytochrome_b5/Flavoprotein_Rdt"/>
</dbReference>
<proteinExistence type="predicted"/>
<protein>
    <submittedName>
        <fullName evidence="5">Uncharacterized protein</fullName>
    </submittedName>
</protein>
<evidence type="ECO:0000256" key="4">
    <source>
        <dbReference type="SAM" id="MobiDB-lite"/>
    </source>
</evidence>
<reference evidence="5 6" key="1">
    <citation type="submission" date="2019-09" db="EMBL/GenBank/DDBJ databases">
        <title>A chromosome-level genome assembly of the Chinese tupelo Nyssa sinensis.</title>
        <authorList>
            <person name="Yang X."/>
            <person name="Kang M."/>
            <person name="Yang Y."/>
            <person name="Xiong H."/>
            <person name="Wang M."/>
            <person name="Zhang Z."/>
            <person name="Wang Z."/>
            <person name="Wu H."/>
            <person name="Ma T."/>
            <person name="Liu J."/>
            <person name="Xi Z."/>
        </authorList>
    </citation>
    <scope>NUCLEOTIDE SEQUENCE [LARGE SCALE GENOMIC DNA]</scope>
    <source>
        <strain evidence="5">J267</strain>
        <tissue evidence="5">Leaf</tissue>
    </source>
</reference>
<dbReference type="GO" id="GO:0020037">
    <property type="term" value="F:heme binding"/>
    <property type="evidence" value="ECO:0007669"/>
    <property type="project" value="TreeGrafter"/>
</dbReference>
<organism evidence="5 6">
    <name type="scientific">Nyssa sinensis</name>
    <dbReference type="NCBI Taxonomy" id="561372"/>
    <lineage>
        <taxon>Eukaryota</taxon>
        <taxon>Viridiplantae</taxon>
        <taxon>Streptophyta</taxon>
        <taxon>Embryophyta</taxon>
        <taxon>Tracheophyta</taxon>
        <taxon>Spermatophyta</taxon>
        <taxon>Magnoliopsida</taxon>
        <taxon>eudicotyledons</taxon>
        <taxon>Gunneridae</taxon>
        <taxon>Pentapetalae</taxon>
        <taxon>asterids</taxon>
        <taxon>Cornales</taxon>
        <taxon>Nyssaceae</taxon>
        <taxon>Nyssa</taxon>
    </lineage>
</organism>
<gene>
    <name evidence="5" type="ORF">F0562_018733</name>
</gene>
<dbReference type="EMBL" id="CM018052">
    <property type="protein sequence ID" value="KAA8515656.1"/>
    <property type="molecule type" value="Genomic_DNA"/>
</dbReference>
<feature type="compositionally biased region" description="Basic and acidic residues" evidence="4">
    <location>
        <begin position="1"/>
        <end position="14"/>
    </location>
</feature>
<dbReference type="OrthoDB" id="432299at2759"/>
<dbReference type="PANTHER" id="PTHR46237:SF1">
    <property type="entry name" value="CYTOCHROME B5 REDUCTASE 4"/>
    <property type="match status" value="1"/>
</dbReference>
<keyword evidence="2" id="KW-0479">Metal-binding</keyword>
<evidence type="ECO:0000313" key="6">
    <source>
        <dbReference type="Proteomes" id="UP000325577"/>
    </source>
</evidence>
<feature type="region of interest" description="Disordered" evidence="4">
    <location>
        <begin position="1"/>
        <end position="40"/>
    </location>
</feature>
<keyword evidence="1" id="KW-0349">Heme</keyword>
<dbReference type="AlphaFoldDB" id="A0A5J4ZD42"/>
<keyword evidence="6" id="KW-1185">Reference proteome</keyword>
<dbReference type="GO" id="GO:0004128">
    <property type="term" value="F:cytochrome-b5 reductase activity, acting on NAD(P)H"/>
    <property type="evidence" value="ECO:0007669"/>
    <property type="project" value="TreeGrafter"/>
</dbReference>
<keyword evidence="3" id="KW-0408">Iron</keyword>
<dbReference type="GO" id="GO:0046872">
    <property type="term" value="F:metal ion binding"/>
    <property type="evidence" value="ECO:0007669"/>
    <property type="project" value="UniProtKB-KW"/>
</dbReference>